<sequence>MATLFGIIALLFWSSLALLAAKTGSLPPFLILALCFSVSFIISVVWRYKHYGRWFSRPKLRRSQWLLGIYGLFGYHFCYFFALRFAPVLEANLINYLWPLLLTLFLAHKGERVFALLGGVIAFSGIAVLLSTEQASFSSQHIVGYILALGAAFIWSSYSALLTKQKSDLGDIGWISLAVAALSMSCHFLFEPRVTSISLIEWGYILLIGLGPLGGSFYLWEHGLAKGNNRLLASLSFFTPVFSSMLLALFGLAHWSVEMFVALVMILLGGLVTHSKNAWQKMLLKADTKKNQAN</sequence>
<feature type="transmembrane region" description="Helical" evidence="1">
    <location>
        <begin position="113"/>
        <end position="130"/>
    </location>
</feature>
<feature type="transmembrane region" description="Helical" evidence="1">
    <location>
        <begin position="65"/>
        <end position="82"/>
    </location>
</feature>
<dbReference type="InterPro" id="IPR000620">
    <property type="entry name" value="EamA_dom"/>
</dbReference>
<feature type="transmembrane region" description="Helical" evidence="1">
    <location>
        <begin position="142"/>
        <end position="160"/>
    </location>
</feature>
<dbReference type="GO" id="GO:0016020">
    <property type="term" value="C:membrane"/>
    <property type="evidence" value="ECO:0007669"/>
    <property type="project" value="InterPro"/>
</dbReference>
<organism evidence="3 4">
    <name type="scientific">Thalassotalea algicola</name>
    <dbReference type="NCBI Taxonomy" id="2716224"/>
    <lineage>
        <taxon>Bacteria</taxon>
        <taxon>Pseudomonadati</taxon>
        <taxon>Pseudomonadota</taxon>
        <taxon>Gammaproteobacteria</taxon>
        <taxon>Alteromonadales</taxon>
        <taxon>Colwelliaceae</taxon>
        <taxon>Thalassotalea</taxon>
    </lineage>
</organism>
<feature type="transmembrane region" description="Helical" evidence="1">
    <location>
        <begin position="259"/>
        <end position="279"/>
    </location>
</feature>
<evidence type="ECO:0000259" key="2">
    <source>
        <dbReference type="Pfam" id="PF00892"/>
    </source>
</evidence>
<comment type="caution">
    <text evidence="3">The sequence shown here is derived from an EMBL/GenBank/DDBJ whole genome shotgun (WGS) entry which is preliminary data.</text>
</comment>
<dbReference type="PANTHER" id="PTHR22911">
    <property type="entry name" value="ACYL-MALONYL CONDENSING ENZYME-RELATED"/>
    <property type="match status" value="1"/>
</dbReference>
<name>A0A7Y0Q5R3_9GAMM</name>
<dbReference type="PANTHER" id="PTHR22911:SF76">
    <property type="entry name" value="EAMA DOMAIN-CONTAINING PROTEIN"/>
    <property type="match status" value="1"/>
</dbReference>
<gene>
    <name evidence="3" type="ORF">HII17_02300</name>
</gene>
<dbReference type="Proteomes" id="UP000568664">
    <property type="component" value="Unassembled WGS sequence"/>
</dbReference>
<dbReference type="RefSeq" id="WP_169073698.1">
    <property type="nucleotide sequence ID" value="NZ_JABBXH010000001.1"/>
</dbReference>
<evidence type="ECO:0000313" key="4">
    <source>
        <dbReference type="Proteomes" id="UP000568664"/>
    </source>
</evidence>
<dbReference type="EMBL" id="JABBXH010000001">
    <property type="protein sequence ID" value="NMP30381.1"/>
    <property type="molecule type" value="Genomic_DNA"/>
</dbReference>
<keyword evidence="4" id="KW-1185">Reference proteome</keyword>
<feature type="transmembrane region" description="Helical" evidence="1">
    <location>
        <begin position="27"/>
        <end position="45"/>
    </location>
</feature>
<feature type="domain" description="EamA" evidence="2">
    <location>
        <begin position="3"/>
        <end position="130"/>
    </location>
</feature>
<proteinExistence type="predicted"/>
<accession>A0A7Y0Q5R3</accession>
<reference evidence="3 4" key="1">
    <citation type="submission" date="2020-04" db="EMBL/GenBank/DDBJ databases">
        <title>Thalassotalea sp. M1531, isolated from the surface of marine red alga.</title>
        <authorList>
            <person name="Pang L."/>
            <person name="Lu D.-C."/>
        </authorList>
    </citation>
    <scope>NUCLEOTIDE SEQUENCE [LARGE SCALE GENOMIC DNA]</scope>
    <source>
        <strain evidence="3 4">M1531</strain>
    </source>
</reference>
<feature type="transmembrane region" description="Helical" evidence="1">
    <location>
        <begin position="202"/>
        <end position="220"/>
    </location>
</feature>
<keyword evidence="1" id="KW-0472">Membrane</keyword>
<evidence type="ECO:0000256" key="1">
    <source>
        <dbReference type="SAM" id="Phobius"/>
    </source>
</evidence>
<keyword evidence="1" id="KW-1133">Transmembrane helix</keyword>
<feature type="transmembrane region" description="Helical" evidence="1">
    <location>
        <begin position="172"/>
        <end position="190"/>
    </location>
</feature>
<protein>
    <submittedName>
        <fullName evidence="3">EamA family transporter</fullName>
    </submittedName>
</protein>
<feature type="domain" description="EamA" evidence="2">
    <location>
        <begin position="143"/>
        <end position="271"/>
    </location>
</feature>
<evidence type="ECO:0000313" key="3">
    <source>
        <dbReference type="EMBL" id="NMP30381.1"/>
    </source>
</evidence>
<dbReference type="Pfam" id="PF00892">
    <property type="entry name" value="EamA"/>
    <property type="match status" value="2"/>
</dbReference>
<dbReference type="AlphaFoldDB" id="A0A7Y0Q5R3"/>
<keyword evidence="1" id="KW-0812">Transmembrane</keyword>